<protein>
    <recommendedName>
        <fullName evidence="5">Arrestin C-terminal-like domain-containing protein</fullName>
    </recommendedName>
</protein>
<dbReference type="Pfam" id="PF02752">
    <property type="entry name" value="Arrestin_C"/>
    <property type="match status" value="1"/>
</dbReference>
<keyword evidence="7" id="KW-1185">Reference proteome</keyword>
<dbReference type="GO" id="GO:0070086">
    <property type="term" value="P:ubiquitin-dependent endocytosis"/>
    <property type="evidence" value="ECO:0007669"/>
    <property type="project" value="TreeGrafter"/>
</dbReference>
<reference evidence="6 7" key="1">
    <citation type="submission" date="2015-01" db="EMBL/GenBank/DDBJ databases">
        <title>The Genome Sequence of Cladophialophora immunda CBS83496.</title>
        <authorList>
            <consortium name="The Broad Institute Genomics Platform"/>
            <person name="Cuomo C."/>
            <person name="de Hoog S."/>
            <person name="Gorbushina A."/>
            <person name="Stielow B."/>
            <person name="Teixiera M."/>
            <person name="Abouelleil A."/>
            <person name="Chapman S.B."/>
            <person name="Priest M."/>
            <person name="Young S.K."/>
            <person name="Wortman J."/>
            <person name="Nusbaum C."/>
            <person name="Birren B."/>
        </authorList>
    </citation>
    <scope>NUCLEOTIDE SEQUENCE [LARGE SCALE GENOMIC DNA]</scope>
    <source>
        <strain evidence="6 7">CBS 83496</strain>
    </source>
</reference>
<dbReference type="PANTHER" id="PTHR11188">
    <property type="entry name" value="ARRESTIN DOMAIN CONTAINING PROTEIN"/>
    <property type="match status" value="1"/>
</dbReference>
<evidence type="ECO:0000256" key="4">
    <source>
        <dbReference type="SAM" id="MobiDB-lite"/>
    </source>
</evidence>
<feature type="region of interest" description="Disordered" evidence="4">
    <location>
        <begin position="172"/>
        <end position="290"/>
    </location>
</feature>
<evidence type="ECO:0000256" key="2">
    <source>
        <dbReference type="ARBA" id="ARBA00022786"/>
    </source>
</evidence>
<proteinExistence type="inferred from homology"/>
<dbReference type="GO" id="GO:0030674">
    <property type="term" value="F:protein-macromolecule adaptor activity"/>
    <property type="evidence" value="ECO:0007669"/>
    <property type="project" value="TreeGrafter"/>
</dbReference>
<feature type="compositionally biased region" description="Pro residues" evidence="4">
    <location>
        <begin position="205"/>
        <end position="215"/>
    </location>
</feature>
<dbReference type="InterPro" id="IPR011021">
    <property type="entry name" value="Arrestin-like_N"/>
</dbReference>
<dbReference type="Pfam" id="PF00339">
    <property type="entry name" value="Arrestin_N"/>
    <property type="match status" value="1"/>
</dbReference>
<dbReference type="Gene3D" id="2.60.40.640">
    <property type="match status" value="1"/>
</dbReference>
<dbReference type="GO" id="GO:0005829">
    <property type="term" value="C:cytosol"/>
    <property type="evidence" value="ECO:0007669"/>
    <property type="project" value="TreeGrafter"/>
</dbReference>
<dbReference type="RefSeq" id="XP_016242740.1">
    <property type="nucleotide sequence ID" value="XM_016399928.1"/>
</dbReference>
<evidence type="ECO:0000256" key="1">
    <source>
        <dbReference type="ARBA" id="ARBA00005298"/>
    </source>
</evidence>
<dbReference type="VEuPathDB" id="FungiDB:PV07_12402"/>
<evidence type="ECO:0000256" key="3">
    <source>
        <dbReference type="ARBA" id="ARBA00038766"/>
    </source>
</evidence>
<feature type="region of interest" description="Disordered" evidence="4">
    <location>
        <begin position="747"/>
        <end position="835"/>
    </location>
</feature>
<evidence type="ECO:0000313" key="7">
    <source>
        <dbReference type="Proteomes" id="UP000054466"/>
    </source>
</evidence>
<dbReference type="AlphaFoldDB" id="A0A0D2CGA1"/>
<dbReference type="OrthoDB" id="2333384at2759"/>
<feature type="compositionally biased region" description="Polar residues" evidence="4">
    <location>
        <begin position="898"/>
        <end position="925"/>
    </location>
</feature>
<evidence type="ECO:0000313" key="6">
    <source>
        <dbReference type="EMBL" id="KIW22524.1"/>
    </source>
</evidence>
<dbReference type="InterPro" id="IPR050357">
    <property type="entry name" value="Arrestin_domain-protein"/>
</dbReference>
<organism evidence="6 7">
    <name type="scientific">Cladophialophora immunda</name>
    <dbReference type="NCBI Taxonomy" id="569365"/>
    <lineage>
        <taxon>Eukaryota</taxon>
        <taxon>Fungi</taxon>
        <taxon>Dikarya</taxon>
        <taxon>Ascomycota</taxon>
        <taxon>Pezizomycotina</taxon>
        <taxon>Eurotiomycetes</taxon>
        <taxon>Chaetothyriomycetidae</taxon>
        <taxon>Chaetothyriales</taxon>
        <taxon>Herpotrichiellaceae</taxon>
        <taxon>Cladophialophora</taxon>
    </lineage>
</organism>
<dbReference type="InterPro" id="IPR014752">
    <property type="entry name" value="Arrestin-like_C"/>
</dbReference>
<accession>A0A0D2CGA1</accession>
<feature type="compositionally biased region" description="Basic and acidic residues" evidence="4">
    <location>
        <begin position="249"/>
        <end position="261"/>
    </location>
</feature>
<dbReference type="HOGENOM" id="CLU_018982_2_0_1"/>
<gene>
    <name evidence="6" type="ORF">PV07_12402</name>
</gene>
<feature type="domain" description="Arrestin C-terminal-like" evidence="5">
    <location>
        <begin position="481"/>
        <end position="634"/>
    </location>
</feature>
<feature type="compositionally biased region" description="Basic and acidic residues" evidence="4">
    <location>
        <begin position="225"/>
        <end position="234"/>
    </location>
</feature>
<dbReference type="GO" id="GO:0005886">
    <property type="term" value="C:plasma membrane"/>
    <property type="evidence" value="ECO:0007669"/>
    <property type="project" value="TreeGrafter"/>
</dbReference>
<keyword evidence="2" id="KW-0833">Ubl conjugation pathway</keyword>
<dbReference type="SUPFAM" id="SSF81296">
    <property type="entry name" value="E set domains"/>
    <property type="match status" value="1"/>
</dbReference>
<dbReference type="InterPro" id="IPR014756">
    <property type="entry name" value="Ig_E-set"/>
</dbReference>
<feature type="compositionally biased region" description="Low complexity" evidence="4">
    <location>
        <begin position="191"/>
        <end position="204"/>
    </location>
</feature>
<dbReference type="GeneID" id="27351596"/>
<comment type="subunit">
    <text evidence="3">Interacts with hulA.</text>
</comment>
<evidence type="ECO:0000259" key="5">
    <source>
        <dbReference type="SMART" id="SM01017"/>
    </source>
</evidence>
<comment type="similarity">
    <text evidence="1">Belongs to the arrestin family.</text>
</comment>
<dbReference type="EMBL" id="KN847047">
    <property type="protein sequence ID" value="KIW22524.1"/>
    <property type="molecule type" value="Genomic_DNA"/>
</dbReference>
<dbReference type="InterPro" id="IPR011022">
    <property type="entry name" value="Arrestin_C-like"/>
</dbReference>
<dbReference type="STRING" id="569365.A0A0D2CGA1"/>
<dbReference type="Proteomes" id="UP000054466">
    <property type="component" value="Unassembled WGS sequence"/>
</dbReference>
<dbReference type="GO" id="GO:0031625">
    <property type="term" value="F:ubiquitin protein ligase binding"/>
    <property type="evidence" value="ECO:0007669"/>
    <property type="project" value="TreeGrafter"/>
</dbReference>
<sequence length="940" mass="102256">MTLGNQRSAGTRAILRELPAPILAPLGPLKATAKIRAKVKARTPLAAQVEDPDPVVNHGSHHHHHHHHHQTQVDGEVERLEDESVNSSSGRGRSNTTSSFWTTGSSSSSIPAITFSECNHPDPHHEDIHEAASSPIEAPIEAEIVAAEAPSGTGPSLGSATNGASASSVSFAGALPRRVPRRTHQPTEFGPRSASSASASSAAPSAPPAPAPPLPVSTGGGRTAGVDHHQRDPRLITQIRPLLRLNRKHSPECSSGHHEPVLRPSLNQQRPSSSSSSSTSADRHLHGAAPSRSQAMALKFLSAHTPHSGSSSSVKYFDIRLDNDYIVFRGNEDEAASAQLSGSLVLCLTEPMTIHHVDLTLSGILHMSWQTTSTSSMSGRRTTYKEKTFFEKNWTFRDPGKGKTEVLQPDNYEWPFRCILEGSLPESVEGLKDAWIIYRLKAEISRKRGRDIVVRKPLRIVRTLDSNALELSHAMSVENIWPNKIEYSISIPNKAVAFGSFVQVDFKLISLLKGLVIGNVSTQVKEEQEFVVDPEWGISALNNGQTKTDRVIASDLYKVNPENDEQIIDEVAEGYQFSRYLELPKSLNQCLQDCNVKGIKVRHKVKFNVQLHNPDGHISELRANLPVSFYISPSLPINENNDLVDQSPQAGRAAIANDLANAAPPVYGKHTLDVLYSDVDGYRTPGTALSTPGTPYLHSRHASHENLASLAAMANGNYVSPIALQSRLQDLRVGDSFIQDLRSNEDSEISNLSLPVNGRSRRNSSSTTMPEDYFAPHDASNASPHPRVSPNDQGACSGGPSHTPSQPGSLMMSRRTSEEEEGQQSGARTPFPQYDHMEDLARVPSYTTAVKTPAPRTQFDQSIPLPTYGAAVTDPSPPPLAEPPTAHLRTSPRLPGTITVTANSPDSPVNSVPRTSISHRNVSSIQDDERRLRMMQLRGR</sequence>
<feature type="compositionally biased region" description="Polar residues" evidence="4">
    <location>
        <begin position="790"/>
        <end position="808"/>
    </location>
</feature>
<dbReference type="PANTHER" id="PTHR11188:SF17">
    <property type="entry name" value="FI21816P1"/>
    <property type="match status" value="1"/>
</dbReference>
<dbReference type="SMART" id="SM01017">
    <property type="entry name" value="Arrestin_C"/>
    <property type="match status" value="1"/>
</dbReference>
<name>A0A0D2CGA1_9EURO</name>
<feature type="region of interest" description="Disordered" evidence="4">
    <location>
        <begin position="44"/>
        <end position="107"/>
    </location>
</feature>
<feature type="compositionally biased region" description="Basic residues" evidence="4">
    <location>
        <begin position="59"/>
        <end position="70"/>
    </location>
</feature>
<feature type="region of interest" description="Disordered" evidence="4">
    <location>
        <begin position="852"/>
        <end position="926"/>
    </location>
</feature>
<feature type="compositionally biased region" description="Low complexity" evidence="4">
    <location>
        <begin position="86"/>
        <end position="107"/>
    </location>
</feature>